<dbReference type="GO" id="GO:0006865">
    <property type="term" value="P:amino acid transport"/>
    <property type="evidence" value="ECO:0007669"/>
    <property type="project" value="TreeGrafter"/>
</dbReference>
<name>A0A7I5E8F5_HAECO</name>
<feature type="binding site" evidence="7">
    <location>
        <position position="399"/>
    </location>
    <ligand>
        <name>Na(+)</name>
        <dbReference type="ChEBI" id="CHEBI:29101"/>
        <label>1</label>
    </ligand>
</feature>
<feature type="transmembrane region" description="Helical" evidence="10">
    <location>
        <begin position="285"/>
        <end position="301"/>
    </location>
</feature>
<keyword evidence="5 10" id="KW-1133">Transmembrane helix</keyword>
<keyword evidence="2" id="KW-0813">Transport</keyword>
<keyword evidence="6 10" id="KW-0472">Membrane</keyword>
<dbReference type="WBParaSite" id="HCON_00065010-00004">
    <property type="protein sequence ID" value="HCON_00065010-00004"/>
    <property type="gene ID" value="HCON_00065010"/>
</dbReference>
<dbReference type="AlphaFoldDB" id="A0A7I5E8F5"/>
<accession>A0A7I5E8F5</accession>
<sequence>MNDNPVKDKAKSQVPKTPVNALSAQGDPVPPKSINRRIDLSVQKDPSEVKPLLSTETAAERADSNQQKEENHQLTSSGWGESDDTVQFSLVADRLHIKVANWLMLCGLAQDAEILWNFAKFVMERGGIYFMVIYWFMLFVLVCPVLHMELFVGQWCQSGIVKTMRSYGKGFEFIGIIIMILLFFRAAVGIHYSYPIAKHIFNLIDEPEATVTCTLNTTSLKFARYCVSLVNDMKCKKDKGSGFIYYGTRCTDNTNQIITVTSIAGFYAEGLRSIEPPTEYDVQRLLYIFVICLVIVAIGVTRFTVVRYVVAIVFAFYSVIFLAMVIPFFSMSDSISSMMHSLLIATTPESLFEFKTYFYALLHAIKSGGLGLSAFLCASSFRSRGANSFLMTYMTILVNVLFGLISVFYFLCIINAANHNVPMFSKHSDGVEGFDFIFGTLTEIFIAREKSVAWLILYNFAVYLTSVSAFCGCLISLYGFVRDHAQNDRRLWMSFTTVIYALAIFVYSSLGGWVETAEEWRRISRHMFTMSIYIIVASMVVVFIHIYGAREYIIDLCEVFVLEEGQSPVRSATNSWQFAVFNVVPFLYLIIQANVMPATLRQHSRLENVWSDSLTKVVINALGIIVVISFGWRLYNNVKDDKGLSSFFTITPEHISYKRISSGWKTSRKSKDAEDT</sequence>
<proteinExistence type="predicted"/>
<protein>
    <submittedName>
        <fullName evidence="12">Transmembrane protein</fullName>
    </submittedName>
</protein>
<feature type="transmembrane region" description="Helical" evidence="10">
    <location>
        <begin position="308"/>
        <end position="329"/>
    </location>
</feature>
<comment type="subcellular location">
    <subcellularLocation>
        <location evidence="1">Membrane</location>
        <topology evidence="1">Multi-pass membrane protein</topology>
    </subcellularLocation>
</comment>
<dbReference type="PANTHER" id="PTHR11616">
    <property type="entry name" value="SODIUM/CHLORIDE DEPENDENT TRANSPORTER"/>
    <property type="match status" value="1"/>
</dbReference>
<evidence type="ECO:0000256" key="1">
    <source>
        <dbReference type="ARBA" id="ARBA00004141"/>
    </source>
</evidence>
<feature type="transmembrane region" description="Helical" evidence="10">
    <location>
        <begin position="530"/>
        <end position="548"/>
    </location>
</feature>
<feature type="binding site" evidence="7">
    <location>
        <position position="367"/>
    </location>
    <ligand>
        <name>Na(+)</name>
        <dbReference type="ChEBI" id="CHEBI:29101"/>
        <label>1</label>
    </ligand>
</feature>
<feature type="region of interest" description="Disordered" evidence="9">
    <location>
        <begin position="1"/>
        <end position="80"/>
    </location>
</feature>
<evidence type="ECO:0000256" key="5">
    <source>
        <dbReference type="ARBA" id="ARBA00022989"/>
    </source>
</evidence>
<dbReference type="Pfam" id="PF00209">
    <property type="entry name" value="SNF"/>
    <property type="match status" value="1"/>
</dbReference>
<evidence type="ECO:0000256" key="4">
    <source>
        <dbReference type="ARBA" id="ARBA00022847"/>
    </source>
</evidence>
<keyword evidence="7" id="KW-0915">Sodium</keyword>
<keyword evidence="3 10" id="KW-0812">Transmembrane</keyword>
<dbReference type="SUPFAM" id="SSF161070">
    <property type="entry name" value="SNF-like"/>
    <property type="match status" value="1"/>
</dbReference>
<feature type="transmembrane region" description="Helical" evidence="10">
    <location>
        <begin position="390"/>
        <end position="417"/>
    </location>
</feature>
<organism evidence="11 12">
    <name type="scientific">Haemonchus contortus</name>
    <name type="common">Barber pole worm</name>
    <dbReference type="NCBI Taxonomy" id="6289"/>
    <lineage>
        <taxon>Eukaryota</taxon>
        <taxon>Metazoa</taxon>
        <taxon>Ecdysozoa</taxon>
        <taxon>Nematoda</taxon>
        <taxon>Chromadorea</taxon>
        <taxon>Rhabditida</taxon>
        <taxon>Rhabditina</taxon>
        <taxon>Rhabditomorpha</taxon>
        <taxon>Strongyloidea</taxon>
        <taxon>Trichostrongylidae</taxon>
        <taxon>Haemonchus</taxon>
    </lineage>
</organism>
<dbReference type="GO" id="GO:0046872">
    <property type="term" value="F:metal ion binding"/>
    <property type="evidence" value="ECO:0007669"/>
    <property type="project" value="UniProtKB-KW"/>
</dbReference>
<keyword evidence="7" id="KW-0479">Metal-binding</keyword>
<feature type="compositionally biased region" description="Basic and acidic residues" evidence="9">
    <location>
        <begin position="1"/>
        <end position="11"/>
    </location>
</feature>
<feature type="transmembrane region" description="Helical" evidence="10">
    <location>
        <begin position="578"/>
        <end position="597"/>
    </location>
</feature>
<evidence type="ECO:0000256" key="7">
    <source>
        <dbReference type="PIRSR" id="PIRSR600175-1"/>
    </source>
</evidence>
<evidence type="ECO:0000256" key="10">
    <source>
        <dbReference type="SAM" id="Phobius"/>
    </source>
</evidence>
<dbReference type="GO" id="GO:0015293">
    <property type="term" value="F:symporter activity"/>
    <property type="evidence" value="ECO:0007669"/>
    <property type="project" value="UniProtKB-KW"/>
</dbReference>
<evidence type="ECO:0000313" key="11">
    <source>
        <dbReference type="Proteomes" id="UP000025227"/>
    </source>
</evidence>
<feature type="transmembrane region" description="Helical" evidence="10">
    <location>
        <begin position="173"/>
        <end position="194"/>
    </location>
</feature>
<evidence type="ECO:0000313" key="12">
    <source>
        <dbReference type="WBParaSite" id="HCON_00065010-00004"/>
    </source>
</evidence>
<evidence type="ECO:0000256" key="8">
    <source>
        <dbReference type="PIRSR" id="PIRSR600175-2"/>
    </source>
</evidence>
<dbReference type="OrthoDB" id="5875019at2759"/>
<feature type="binding site" evidence="7">
    <location>
        <position position="107"/>
    </location>
    <ligand>
        <name>Na(+)</name>
        <dbReference type="ChEBI" id="CHEBI:29101"/>
        <label>1</label>
    </ligand>
</feature>
<dbReference type="GO" id="GO:0035725">
    <property type="term" value="P:sodium ion transmembrane transport"/>
    <property type="evidence" value="ECO:0007669"/>
    <property type="project" value="TreeGrafter"/>
</dbReference>
<feature type="binding site" evidence="7">
    <location>
        <position position="109"/>
    </location>
    <ligand>
        <name>Na(+)</name>
        <dbReference type="ChEBI" id="CHEBI:29101"/>
        <label>1</label>
    </ligand>
</feature>
<feature type="transmembrane region" description="Helical" evidence="10">
    <location>
        <begin position="357"/>
        <end position="378"/>
    </location>
</feature>
<evidence type="ECO:0000256" key="6">
    <source>
        <dbReference type="ARBA" id="ARBA00023136"/>
    </source>
</evidence>
<evidence type="ECO:0000256" key="2">
    <source>
        <dbReference type="ARBA" id="ARBA00022448"/>
    </source>
</evidence>
<feature type="disulfide bond" evidence="8">
    <location>
        <begin position="226"/>
        <end position="235"/>
    </location>
</feature>
<evidence type="ECO:0000256" key="9">
    <source>
        <dbReference type="SAM" id="MobiDB-lite"/>
    </source>
</evidence>
<dbReference type="GO" id="GO:0005886">
    <property type="term" value="C:plasma membrane"/>
    <property type="evidence" value="ECO:0007669"/>
    <property type="project" value="TreeGrafter"/>
</dbReference>
<feature type="transmembrane region" description="Helical" evidence="10">
    <location>
        <begin position="491"/>
        <end position="510"/>
    </location>
</feature>
<dbReference type="Proteomes" id="UP000025227">
    <property type="component" value="Unplaced"/>
</dbReference>
<reference evidence="12" key="1">
    <citation type="submission" date="2020-12" db="UniProtKB">
        <authorList>
            <consortium name="WormBaseParasite"/>
        </authorList>
    </citation>
    <scope>IDENTIFICATION</scope>
    <source>
        <strain evidence="12">MHco3</strain>
    </source>
</reference>
<feature type="transmembrane region" description="Helical" evidence="10">
    <location>
        <begin position="617"/>
        <end position="635"/>
    </location>
</feature>
<feature type="compositionally biased region" description="Basic and acidic residues" evidence="9">
    <location>
        <begin position="58"/>
        <end position="72"/>
    </location>
</feature>
<dbReference type="InterPro" id="IPR000175">
    <property type="entry name" value="Na/ntran_symport"/>
</dbReference>
<feature type="transmembrane region" description="Helical" evidence="10">
    <location>
        <begin position="128"/>
        <end position="152"/>
    </location>
</feature>
<keyword evidence="4" id="KW-0769">Symport</keyword>
<dbReference type="InterPro" id="IPR037272">
    <property type="entry name" value="SNS_sf"/>
</dbReference>
<keyword evidence="11" id="KW-1185">Reference proteome</keyword>
<dbReference type="PANTHER" id="PTHR11616:SF240">
    <property type="entry name" value="BLOATED TUBULES, ISOFORM B-RELATED"/>
    <property type="match status" value="1"/>
</dbReference>
<keyword evidence="8" id="KW-1015">Disulfide bond</keyword>
<feature type="transmembrane region" description="Helical" evidence="10">
    <location>
        <begin position="455"/>
        <end position="479"/>
    </location>
</feature>
<dbReference type="PROSITE" id="PS50267">
    <property type="entry name" value="NA_NEUROTRAN_SYMP_3"/>
    <property type="match status" value="1"/>
</dbReference>
<evidence type="ECO:0000256" key="3">
    <source>
        <dbReference type="ARBA" id="ARBA00022692"/>
    </source>
</evidence>